<organism evidence="1 2">
    <name type="scientific">Steinernema glaseri</name>
    <dbReference type="NCBI Taxonomy" id="37863"/>
    <lineage>
        <taxon>Eukaryota</taxon>
        <taxon>Metazoa</taxon>
        <taxon>Ecdysozoa</taxon>
        <taxon>Nematoda</taxon>
        <taxon>Chromadorea</taxon>
        <taxon>Rhabditida</taxon>
        <taxon>Tylenchina</taxon>
        <taxon>Panagrolaimomorpha</taxon>
        <taxon>Strongyloidoidea</taxon>
        <taxon>Steinernematidae</taxon>
        <taxon>Steinernema</taxon>
    </lineage>
</organism>
<name>A0A1I7Y9Z9_9BILA</name>
<evidence type="ECO:0000313" key="2">
    <source>
        <dbReference type="WBParaSite" id="L893_g14245.t1"/>
    </source>
</evidence>
<dbReference type="AlphaFoldDB" id="A0A1I7Y9Z9"/>
<accession>A0A1I7Y9Z9</accession>
<dbReference type="Proteomes" id="UP000095287">
    <property type="component" value="Unplaced"/>
</dbReference>
<sequence length="196" mass="22270">MQCNPQPGCSNKCEALEILVNDKIVNAIVDPTTNISICHTVMANRLHAQKLRSRVTRGLTSDGSVLIFNGNSDQDVEKAPGILLYQHAIRICTGKCQFLGRRHTQKEKLRHYLEFHDRYIACSNGNIYTPNTSLSVELYTAKPDVFKKDPSITADDFTRVLQTLLKKQSIDKRNRYVYLLLDEVHLKCGSTKRYGK</sequence>
<protein>
    <submittedName>
        <fullName evidence="2">Helitron_like_N domain-containing protein</fullName>
    </submittedName>
</protein>
<proteinExistence type="predicted"/>
<evidence type="ECO:0000313" key="1">
    <source>
        <dbReference type="Proteomes" id="UP000095287"/>
    </source>
</evidence>
<reference evidence="2" key="1">
    <citation type="submission" date="2016-11" db="UniProtKB">
        <authorList>
            <consortium name="WormBaseParasite"/>
        </authorList>
    </citation>
    <scope>IDENTIFICATION</scope>
</reference>
<dbReference type="WBParaSite" id="L893_g14245.t1">
    <property type="protein sequence ID" value="L893_g14245.t1"/>
    <property type="gene ID" value="L893_g14245"/>
</dbReference>
<keyword evidence="1" id="KW-1185">Reference proteome</keyword>